<organism evidence="2 3">
    <name type="scientific">Phytophthora pseudosyringae</name>
    <dbReference type="NCBI Taxonomy" id="221518"/>
    <lineage>
        <taxon>Eukaryota</taxon>
        <taxon>Sar</taxon>
        <taxon>Stramenopiles</taxon>
        <taxon>Oomycota</taxon>
        <taxon>Peronosporomycetes</taxon>
        <taxon>Peronosporales</taxon>
        <taxon>Peronosporaceae</taxon>
        <taxon>Phytophthora</taxon>
    </lineage>
</organism>
<evidence type="ECO:0000256" key="1">
    <source>
        <dbReference type="SAM" id="SignalP"/>
    </source>
</evidence>
<dbReference type="Proteomes" id="UP000694044">
    <property type="component" value="Unassembled WGS sequence"/>
</dbReference>
<evidence type="ECO:0008006" key="4">
    <source>
        <dbReference type="Google" id="ProtNLM"/>
    </source>
</evidence>
<dbReference type="Pfam" id="PF00964">
    <property type="entry name" value="Elicitin"/>
    <property type="match status" value="1"/>
</dbReference>
<keyword evidence="1" id="KW-0732">Signal</keyword>
<dbReference type="GO" id="GO:0005576">
    <property type="term" value="C:extracellular region"/>
    <property type="evidence" value="ECO:0007669"/>
    <property type="project" value="InterPro"/>
</dbReference>
<gene>
    <name evidence="2" type="ORF">PHYPSEUDO_002472</name>
</gene>
<dbReference type="AlphaFoldDB" id="A0A8T1VT11"/>
<feature type="signal peptide" evidence="1">
    <location>
        <begin position="1"/>
        <end position="19"/>
    </location>
</feature>
<reference evidence="2" key="1">
    <citation type="submission" date="2021-02" db="EMBL/GenBank/DDBJ databases">
        <authorList>
            <person name="Palmer J.M."/>
        </authorList>
    </citation>
    <scope>NUCLEOTIDE SEQUENCE</scope>
    <source>
        <strain evidence="2">SCRP734</strain>
    </source>
</reference>
<evidence type="ECO:0000313" key="2">
    <source>
        <dbReference type="EMBL" id="KAG7384572.1"/>
    </source>
</evidence>
<sequence>MRTFTPVLLVATVAAVASAQSSSGSSTTASLSSASGSSSLSAELAAIVECNTTQLNEAQTILTSNQREAQCESALSLQSGTMLQVTTADATQMCDTASCKAALKELYNVLPNCRYNLWGLQYSAKKLLGYCGISSPTNTTDSSSGSSSGSVGWTVTSSSASFAAPGATDAPSTASSTTAASSASAGSSAATTTATVSAALAATAGLVAAYLA</sequence>
<keyword evidence="3" id="KW-1185">Reference proteome</keyword>
<protein>
    <recommendedName>
        <fullName evidence="4">Elicitin</fullName>
    </recommendedName>
</protein>
<dbReference type="EMBL" id="JAGDFM010000144">
    <property type="protein sequence ID" value="KAG7384572.1"/>
    <property type="molecule type" value="Genomic_DNA"/>
</dbReference>
<evidence type="ECO:0000313" key="3">
    <source>
        <dbReference type="Proteomes" id="UP000694044"/>
    </source>
</evidence>
<comment type="caution">
    <text evidence="2">The sequence shown here is derived from an EMBL/GenBank/DDBJ whole genome shotgun (WGS) entry which is preliminary data.</text>
</comment>
<dbReference type="SMART" id="SM01187">
    <property type="entry name" value="Elicitin"/>
    <property type="match status" value="1"/>
</dbReference>
<proteinExistence type="predicted"/>
<dbReference type="InterPro" id="IPR002200">
    <property type="entry name" value="Elicitin"/>
</dbReference>
<feature type="chain" id="PRO_5035774542" description="Elicitin" evidence="1">
    <location>
        <begin position="20"/>
        <end position="212"/>
    </location>
</feature>
<accession>A0A8T1VT11</accession>
<dbReference type="OrthoDB" id="127770at2759"/>
<name>A0A8T1VT11_9STRA</name>